<evidence type="ECO:0000313" key="3">
    <source>
        <dbReference type="Proteomes" id="UP001302602"/>
    </source>
</evidence>
<feature type="region of interest" description="Disordered" evidence="1">
    <location>
        <begin position="1"/>
        <end position="40"/>
    </location>
</feature>
<accession>A0AAN6Z1H8</accession>
<dbReference type="RefSeq" id="XP_062644320.1">
    <property type="nucleotide sequence ID" value="XM_062795734.1"/>
</dbReference>
<organism evidence="2 3">
    <name type="scientific">Parathielavia appendiculata</name>
    <dbReference type="NCBI Taxonomy" id="2587402"/>
    <lineage>
        <taxon>Eukaryota</taxon>
        <taxon>Fungi</taxon>
        <taxon>Dikarya</taxon>
        <taxon>Ascomycota</taxon>
        <taxon>Pezizomycotina</taxon>
        <taxon>Sordariomycetes</taxon>
        <taxon>Sordariomycetidae</taxon>
        <taxon>Sordariales</taxon>
        <taxon>Chaetomiaceae</taxon>
        <taxon>Parathielavia</taxon>
    </lineage>
</organism>
<dbReference type="EMBL" id="MU853238">
    <property type="protein sequence ID" value="KAK4120549.1"/>
    <property type="molecule type" value="Genomic_DNA"/>
</dbReference>
<dbReference type="AlphaFoldDB" id="A0AAN6Z1H8"/>
<protein>
    <submittedName>
        <fullName evidence="2">Uncharacterized protein</fullName>
    </submittedName>
</protein>
<feature type="compositionally biased region" description="Low complexity" evidence="1">
    <location>
        <begin position="19"/>
        <end position="40"/>
    </location>
</feature>
<keyword evidence="3" id="KW-1185">Reference proteome</keyword>
<sequence length="318" mass="33499">MGLSAGDDLPPSYTESIITPSPLFPQLPTTTTTTSSSPLTTHLRTLPSRLRATQLARQSAQASHDLALTDLLVRHIEAFLAADLTSSCASASSMSAERGGGMIPPVAELTLVPASAVPAEWGMSGAVERRREGELVRVVRVDMGKVGSGDGDGFDTVGDAEGDEVGGSLGAREAGFDEWGRFDTDGGSGGNAAGRQGGWWFTDEDMASRLAAYLRPEPTSDRKHIQPVVVEKKAVGKEKSGWGRWGLGGGRKKAAEQSSPVVAPPVSPGLSSFGSGAENDSVKMTVTAEEVTFRKENEFGLWESRTGWGIVVTVKVKR</sequence>
<evidence type="ECO:0000256" key="1">
    <source>
        <dbReference type="SAM" id="MobiDB-lite"/>
    </source>
</evidence>
<dbReference type="Proteomes" id="UP001302602">
    <property type="component" value="Unassembled WGS sequence"/>
</dbReference>
<dbReference type="GeneID" id="87832502"/>
<reference evidence="2" key="2">
    <citation type="submission" date="2023-05" db="EMBL/GenBank/DDBJ databases">
        <authorList>
            <consortium name="Lawrence Berkeley National Laboratory"/>
            <person name="Steindorff A."/>
            <person name="Hensen N."/>
            <person name="Bonometti L."/>
            <person name="Westerberg I."/>
            <person name="Brannstrom I.O."/>
            <person name="Guillou S."/>
            <person name="Cros-Aarteil S."/>
            <person name="Calhoun S."/>
            <person name="Haridas S."/>
            <person name="Kuo A."/>
            <person name="Mondo S."/>
            <person name="Pangilinan J."/>
            <person name="Riley R."/>
            <person name="Labutti K."/>
            <person name="Andreopoulos B."/>
            <person name="Lipzen A."/>
            <person name="Chen C."/>
            <person name="Yanf M."/>
            <person name="Daum C."/>
            <person name="Ng V."/>
            <person name="Clum A."/>
            <person name="Ohm R."/>
            <person name="Martin F."/>
            <person name="Silar P."/>
            <person name="Natvig D."/>
            <person name="Lalanne C."/>
            <person name="Gautier V."/>
            <person name="Ament-Velasquez S.L."/>
            <person name="Kruys A."/>
            <person name="Hutchinson M.I."/>
            <person name="Powell A.J."/>
            <person name="Barry K."/>
            <person name="Miller A.N."/>
            <person name="Grigoriev I.V."/>
            <person name="Debuchy R."/>
            <person name="Gladieux P."/>
            <person name="Thoren M.H."/>
            <person name="Johannesson H."/>
        </authorList>
    </citation>
    <scope>NUCLEOTIDE SEQUENCE</scope>
    <source>
        <strain evidence="2">CBS 731.68</strain>
    </source>
</reference>
<evidence type="ECO:0000313" key="2">
    <source>
        <dbReference type="EMBL" id="KAK4120549.1"/>
    </source>
</evidence>
<reference evidence="2" key="1">
    <citation type="journal article" date="2023" name="Mol. Phylogenet. Evol.">
        <title>Genome-scale phylogeny and comparative genomics of the fungal order Sordariales.</title>
        <authorList>
            <person name="Hensen N."/>
            <person name="Bonometti L."/>
            <person name="Westerberg I."/>
            <person name="Brannstrom I.O."/>
            <person name="Guillou S."/>
            <person name="Cros-Aarteil S."/>
            <person name="Calhoun S."/>
            <person name="Haridas S."/>
            <person name="Kuo A."/>
            <person name="Mondo S."/>
            <person name="Pangilinan J."/>
            <person name="Riley R."/>
            <person name="LaButti K."/>
            <person name="Andreopoulos B."/>
            <person name="Lipzen A."/>
            <person name="Chen C."/>
            <person name="Yan M."/>
            <person name="Daum C."/>
            <person name="Ng V."/>
            <person name="Clum A."/>
            <person name="Steindorff A."/>
            <person name="Ohm R.A."/>
            <person name="Martin F."/>
            <person name="Silar P."/>
            <person name="Natvig D.O."/>
            <person name="Lalanne C."/>
            <person name="Gautier V."/>
            <person name="Ament-Velasquez S.L."/>
            <person name="Kruys A."/>
            <person name="Hutchinson M.I."/>
            <person name="Powell A.J."/>
            <person name="Barry K."/>
            <person name="Miller A.N."/>
            <person name="Grigoriev I.V."/>
            <person name="Debuchy R."/>
            <person name="Gladieux P."/>
            <person name="Hiltunen Thoren M."/>
            <person name="Johannesson H."/>
        </authorList>
    </citation>
    <scope>NUCLEOTIDE SEQUENCE</scope>
    <source>
        <strain evidence="2">CBS 731.68</strain>
    </source>
</reference>
<name>A0AAN6Z1H8_9PEZI</name>
<gene>
    <name evidence="2" type="ORF">N657DRAFT_674218</name>
</gene>
<feature type="region of interest" description="Disordered" evidence="1">
    <location>
        <begin position="241"/>
        <end position="277"/>
    </location>
</feature>
<proteinExistence type="predicted"/>
<comment type="caution">
    <text evidence="2">The sequence shown here is derived from an EMBL/GenBank/DDBJ whole genome shotgun (WGS) entry which is preliminary data.</text>
</comment>